<protein>
    <recommendedName>
        <fullName evidence="3">Por secretion system C-terminal sorting domain-containing protein</fullName>
    </recommendedName>
</protein>
<name>A0A974ZZN1_9BACT</name>
<dbReference type="KEGG" id="fuv:JR347_11950"/>
<reference evidence="1" key="1">
    <citation type="submission" date="2021-02" db="EMBL/GenBank/DDBJ databases">
        <title>Fulvivirga sp. S481 isolated from sea water.</title>
        <authorList>
            <person name="Bae S.S."/>
            <person name="Baek K."/>
        </authorList>
    </citation>
    <scope>NUCLEOTIDE SEQUENCE</scope>
    <source>
        <strain evidence="1">S481</strain>
    </source>
</reference>
<evidence type="ECO:0000313" key="2">
    <source>
        <dbReference type="Proteomes" id="UP000662783"/>
    </source>
</evidence>
<dbReference type="AlphaFoldDB" id="A0A974ZZN1"/>
<sequence length="186" mass="20789">MKNLLVALALIANITAFGSERSKVKVTNDSTAIFKVYYTSPVSNKVRVNIYNEDGKKVFSEIIKNENGFVRPYNMSNLPAGNYKFEIVDNEDVRAYEFAFNNAPANAEGLTVFVNKFSDNKFFLGLGNASNQEVTIKIMDENRNEVYSATENVVSQFSQLFNLEAVKSGVTFKVMSNGITVKEISF</sequence>
<keyword evidence="2" id="KW-1185">Reference proteome</keyword>
<accession>A0A974ZZN1</accession>
<dbReference type="RefSeq" id="WP_205720837.1">
    <property type="nucleotide sequence ID" value="NZ_CP070608.1"/>
</dbReference>
<proteinExistence type="predicted"/>
<dbReference type="Proteomes" id="UP000662783">
    <property type="component" value="Chromosome"/>
</dbReference>
<evidence type="ECO:0008006" key="3">
    <source>
        <dbReference type="Google" id="ProtNLM"/>
    </source>
</evidence>
<organism evidence="1 2">
    <name type="scientific">Fulvivirga lutea</name>
    <dbReference type="NCBI Taxonomy" id="2810512"/>
    <lineage>
        <taxon>Bacteria</taxon>
        <taxon>Pseudomonadati</taxon>
        <taxon>Bacteroidota</taxon>
        <taxon>Cytophagia</taxon>
        <taxon>Cytophagales</taxon>
        <taxon>Fulvivirgaceae</taxon>
        <taxon>Fulvivirga</taxon>
    </lineage>
</organism>
<dbReference type="EMBL" id="CP070608">
    <property type="protein sequence ID" value="QSE96321.1"/>
    <property type="molecule type" value="Genomic_DNA"/>
</dbReference>
<gene>
    <name evidence="1" type="ORF">JR347_11950</name>
</gene>
<evidence type="ECO:0000313" key="1">
    <source>
        <dbReference type="EMBL" id="QSE96321.1"/>
    </source>
</evidence>